<keyword evidence="2" id="KW-0489">Methyltransferase</keyword>
<organism evidence="2 3">
    <name type="scientific">Erythrobacter westpacificensis</name>
    <dbReference type="NCBI Taxonomy" id="1055231"/>
    <lineage>
        <taxon>Bacteria</taxon>
        <taxon>Pseudomonadati</taxon>
        <taxon>Pseudomonadota</taxon>
        <taxon>Alphaproteobacteria</taxon>
        <taxon>Sphingomonadales</taxon>
        <taxon>Erythrobacteraceae</taxon>
        <taxon>Erythrobacter/Porphyrobacter group</taxon>
        <taxon>Erythrobacter</taxon>
    </lineage>
</organism>
<dbReference type="Gene3D" id="3.40.50.150">
    <property type="entry name" value="Vaccinia Virus protein VP39"/>
    <property type="match status" value="1"/>
</dbReference>
<feature type="signal peptide" evidence="1">
    <location>
        <begin position="1"/>
        <end position="20"/>
    </location>
</feature>
<keyword evidence="2" id="KW-0808">Transferase</keyword>
<proteinExistence type="predicted"/>
<sequence length="283" mass="31305">MRIPAILAGAAVALSSPALADNHQSDDAQMENALNLESVLLHPRRAEDRSRDDARNPAETLAFFGVEPGMTVVDYMPAGGWYSRVLIPYLGEEGTYIGLNPELHPSLTGYWDMYRNATTRIPSDAAEWVGDDGAQVIGLNTDDDLEAHAGTADMVLVFREMHNMRRFGWTHDSMMAFRTLLKDGGMVGVVQHRAKEDAPVDYAMGQNGYQRQEDVIRLFAIYGFDLVSASEINANPADPADWEGGVWSLPPSYRGAPEGSEERARRAEIGESDRMTLLFRKVD</sequence>
<keyword evidence="3" id="KW-1185">Reference proteome</keyword>
<gene>
    <name evidence="2" type="ORF">GCM10023208_04080</name>
</gene>
<protein>
    <submittedName>
        <fullName evidence="2">Class I SAM-dependent methyltransferase</fullName>
    </submittedName>
</protein>
<accession>A0ABP9JYH4</accession>
<dbReference type="EMBL" id="BAABHV010000001">
    <property type="protein sequence ID" value="GAA5047564.1"/>
    <property type="molecule type" value="Genomic_DNA"/>
</dbReference>
<dbReference type="Proteomes" id="UP001500518">
    <property type="component" value="Unassembled WGS sequence"/>
</dbReference>
<reference evidence="3" key="1">
    <citation type="journal article" date="2019" name="Int. J. Syst. Evol. Microbiol.">
        <title>The Global Catalogue of Microorganisms (GCM) 10K type strain sequencing project: providing services to taxonomists for standard genome sequencing and annotation.</title>
        <authorList>
            <consortium name="The Broad Institute Genomics Platform"/>
            <consortium name="The Broad Institute Genome Sequencing Center for Infectious Disease"/>
            <person name="Wu L."/>
            <person name="Ma J."/>
        </authorList>
    </citation>
    <scope>NUCLEOTIDE SEQUENCE [LARGE SCALE GENOMIC DNA]</scope>
    <source>
        <strain evidence="3">JCM 18014</strain>
    </source>
</reference>
<dbReference type="GO" id="GO:0032259">
    <property type="term" value="P:methylation"/>
    <property type="evidence" value="ECO:0007669"/>
    <property type="project" value="UniProtKB-KW"/>
</dbReference>
<evidence type="ECO:0000313" key="2">
    <source>
        <dbReference type="EMBL" id="GAA5047564.1"/>
    </source>
</evidence>
<name>A0ABP9JYH4_9SPHN</name>
<feature type="chain" id="PRO_5046415421" evidence="1">
    <location>
        <begin position="21"/>
        <end position="283"/>
    </location>
</feature>
<keyword evidence="1" id="KW-0732">Signal</keyword>
<evidence type="ECO:0000256" key="1">
    <source>
        <dbReference type="SAM" id="SignalP"/>
    </source>
</evidence>
<dbReference type="SUPFAM" id="SSF53335">
    <property type="entry name" value="S-adenosyl-L-methionine-dependent methyltransferases"/>
    <property type="match status" value="1"/>
</dbReference>
<dbReference type="InterPro" id="IPR029063">
    <property type="entry name" value="SAM-dependent_MTases_sf"/>
</dbReference>
<dbReference type="InterPro" id="IPR016980">
    <property type="entry name" value="S-AdoMet-dep_MeTrfase_Alr7345"/>
</dbReference>
<dbReference type="PIRSF" id="PIRSF031679">
    <property type="entry name" value="Mtase_Alr7345_prd"/>
    <property type="match status" value="1"/>
</dbReference>
<comment type="caution">
    <text evidence="2">The sequence shown here is derived from an EMBL/GenBank/DDBJ whole genome shotgun (WGS) entry which is preliminary data.</text>
</comment>
<dbReference type="GO" id="GO:0008168">
    <property type="term" value="F:methyltransferase activity"/>
    <property type="evidence" value="ECO:0007669"/>
    <property type="project" value="UniProtKB-KW"/>
</dbReference>
<evidence type="ECO:0000313" key="3">
    <source>
        <dbReference type="Proteomes" id="UP001500518"/>
    </source>
</evidence>
<dbReference type="RefSeq" id="WP_346031466.1">
    <property type="nucleotide sequence ID" value="NZ_BAABHV010000001.1"/>
</dbReference>